<dbReference type="AlphaFoldDB" id="A0A0D8BH25"/>
<reference evidence="2 3" key="2">
    <citation type="journal article" date="2016" name="Genome Announc.">
        <title>Permanent Draft Genome Sequences for Two Variants of Frankia sp. Strain CpI1, the First Frankia Strain Isolated from Root Nodules of Comptonia peregrina.</title>
        <authorList>
            <person name="Oshone R."/>
            <person name="Hurst S.G.IV."/>
            <person name="Abebe-Akele F."/>
            <person name="Simpson S."/>
            <person name="Morris K."/>
            <person name="Thomas W.K."/>
            <person name="Tisa L.S."/>
        </authorList>
    </citation>
    <scope>NUCLEOTIDE SEQUENCE [LARGE SCALE GENOMIC DNA]</scope>
    <source>
        <strain evidence="3">CpI1-S</strain>
    </source>
</reference>
<keyword evidence="3" id="KW-1185">Reference proteome</keyword>
<dbReference type="InterPro" id="IPR036661">
    <property type="entry name" value="Luciferase-like_sf"/>
</dbReference>
<dbReference type="GO" id="GO:0005829">
    <property type="term" value="C:cytosol"/>
    <property type="evidence" value="ECO:0007669"/>
    <property type="project" value="TreeGrafter"/>
</dbReference>
<dbReference type="GO" id="GO:0016705">
    <property type="term" value="F:oxidoreductase activity, acting on paired donors, with incorporation or reduction of molecular oxygen"/>
    <property type="evidence" value="ECO:0007669"/>
    <property type="project" value="InterPro"/>
</dbReference>
<reference evidence="3" key="1">
    <citation type="submission" date="2015-02" db="EMBL/GenBank/DDBJ databases">
        <title>Draft Genome of Frankia sp. CpI1-S.</title>
        <authorList>
            <person name="Oshone R.T."/>
            <person name="Ngom M."/>
            <person name="Ghodhbane-Gtari F."/>
            <person name="Gtari M."/>
            <person name="Morris K."/>
            <person name="Thomas K."/>
            <person name="Sen A."/>
            <person name="Tisa L.S."/>
        </authorList>
    </citation>
    <scope>NUCLEOTIDE SEQUENCE [LARGE SCALE GENOMIC DNA]</scope>
    <source>
        <strain evidence="3">CpI1-S</strain>
    </source>
</reference>
<dbReference type="InterPro" id="IPR050766">
    <property type="entry name" value="Bact_Lucif_Oxidored"/>
</dbReference>
<accession>A0A0D8BH25</accession>
<dbReference type="PATRIC" id="fig|1502723.3.peg.1115"/>
<evidence type="ECO:0000313" key="3">
    <source>
        <dbReference type="Proteomes" id="UP000032545"/>
    </source>
</evidence>
<dbReference type="EMBL" id="JYFN01000013">
    <property type="protein sequence ID" value="KJE23451.1"/>
    <property type="molecule type" value="Genomic_DNA"/>
</dbReference>
<name>A0A0D8BH25_9ACTN</name>
<dbReference type="Gene3D" id="3.20.20.30">
    <property type="entry name" value="Luciferase-like domain"/>
    <property type="match status" value="1"/>
</dbReference>
<protein>
    <submittedName>
        <fullName evidence="2">Flavin-dependent oxidoreductase, methylene-tetrahydromethanopterin reductase</fullName>
    </submittedName>
</protein>
<dbReference type="OrthoDB" id="7903015at2"/>
<dbReference type="RefSeq" id="WP_044884814.1">
    <property type="nucleotide sequence ID" value="NZ_JYFN01000013.1"/>
</dbReference>
<dbReference type="Proteomes" id="UP000032545">
    <property type="component" value="Unassembled WGS sequence"/>
</dbReference>
<evidence type="ECO:0000313" key="2">
    <source>
        <dbReference type="EMBL" id="KJE23451.1"/>
    </source>
</evidence>
<evidence type="ECO:0000259" key="1">
    <source>
        <dbReference type="Pfam" id="PF00296"/>
    </source>
</evidence>
<dbReference type="PANTHER" id="PTHR30137:SF15">
    <property type="entry name" value="BLL6902 PROTEIN"/>
    <property type="match status" value="1"/>
</dbReference>
<comment type="caution">
    <text evidence="2">The sequence shown here is derived from an EMBL/GenBank/DDBJ whole genome shotgun (WGS) entry which is preliminary data.</text>
</comment>
<sequence>MTAESATAESATAESATGGSASPRFRLGFLTHVQGPGDLAATYDHAQELFVAADELGFDVGWVAQHHVSLGGGGLPSPWTFLAYAAARTRRIRLATAITILPLEDPVRLAEDVSVVDTLSGGRVEIGVGSGGSELEYAAFGRDVGRRRELTSEGLAVLRKALANEEVGAPGFTIQPPARDFTDRIWQGVFSGPGAEYAAASGSNLLLNRAAYGYDEPTDTVQRPWADAYLAAWNRPRPPRIGLSRFIFPAADRRTALAQIGPHVLAAARRFSEHDAFPNGHSAFPKGIDTDEALRRFHSFYGHPEEIVAQLRQERVLPVATDLIAQFNPAVLDHDVAIRALELIATEVAPALGWKPASPAAPALAGA</sequence>
<feature type="domain" description="Luciferase-like" evidence="1">
    <location>
        <begin position="30"/>
        <end position="313"/>
    </location>
</feature>
<organism evidence="2 3">
    <name type="scientific">Frankia torreyi</name>
    <dbReference type="NCBI Taxonomy" id="1856"/>
    <lineage>
        <taxon>Bacteria</taxon>
        <taxon>Bacillati</taxon>
        <taxon>Actinomycetota</taxon>
        <taxon>Actinomycetes</taxon>
        <taxon>Frankiales</taxon>
        <taxon>Frankiaceae</taxon>
        <taxon>Frankia</taxon>
    </lineage>
</organism>
<dbReference type="InterPro" id="IPR011251">
    <property type="entry name" value="Luciferase-like_dom"/>
</dbReference>
<gene>
    <name evidence="2" type="ORF">FF36_02157</name>
</gene>
<dbReference type="PANTHER" id="PTHR30137">
    <property type="entry name" value="LUCIFERASE-LIKE MONOOXYGENASE"/>
    <property type="match status" value="1"/>
</dbReference>
<dbReference type="SUPFAM" id="SSF51679">
    <property type="entry name" value="Bacterial luciferase-like"/>
    <property type="match status" value="1"/>
</dbReference>
<dbReference type="Pfam" id="PF00296">
    <property type="entry name" value="Bac_luciferase"/>
    <property type="match status" value="1"/>
</dbReference>
<proteinExistence type="predicted"/>